<sequence length="909" mass="96020">MAGATKRSRQDDNDTPTTPSSSSSSSSTTGDVTPTPTPAPTPPITRNNSLHHTRRQSTITTTTNTPSSSTNSNTTHRPPLTRSSATQQPSTRNNGLSRSNSLFNMTTRRSGLHATSSLSSIPSSSTSTSSSSSASFAIPSGSGSSSRVGMLTRTQSTPSITSPTQLKAAAMASSGGNGGQSGKGGPDNSGLGGNNGGRRFGKGKENIPPKKTENNENASNGNSNNDDGSEEGGSSRKRPRVSSRNSMSGRSTGRGRSGSVVSVRSETSGRHSSLAPSSSASSICSWSARLPSPAPSQASITPSIDSVTSADPLDLIKDDEEFDIGRTPTKARPVTRSTVLPPTPPPSSPSLRDVEIKSTTERVNLMRVHSDKTEVDIDMNDGEEKERKLNPYKQLKAFLRLSSSTAIDGSASVDQVIIGREEEKQALRSYLANRNDLDVGMYVSGPPGTGKTALVTALGRELAEEGWKVVELGCMGLKLNDVWRRLGEEFECGKTEKDVKEHITQDGAKILIILDEIDSLMPPPPSIAPPATSHLLTKLFSLPTNAPTVKLVSISNTLDLTLRARLVLPDSAQPSILPFKAYGAIEMAPIVSARISAANVEGIKIDSTAITLLAKKVEAQNGDLRMCLGVLSSAVNLAEAEWIKKTNASSVNEPGKTIPMTKIAVTHILKALTSYINQLKAAAGSGSSNGSANATTTKIKSVQLQGKMVLVSILVYVSRVRLGLNGCPSIGSGQITPPTTPSSKSSSSNSSSYFSSSSSSATTNNENSLNAQNLYATYSYLLLHNSSPFPPSPESDYRDLLSNLETLGLISLSTSTPINGMTRSSSFTSLSNKNNVGGGKIELNVREEEIKQALGLISSTTNSSNGLGQAEEEVKRIWERENNKLKRIQEKAIAARNQLNLADGTNQLY</sequence>
<dbReference type="GO" id="GO:0016887">
    <property type="term" value="F:ATP hydrolysis activity"/>
    <property type="evidence" value="ECO:0007669"/>
    <property type="project" value="InterPro"/>
</dbReference>
<feature type="compositionally biased region" description="Basic and acidic residues" evidence="2">
    <location>
        <begin position="202"/>
        <end position="214"/>
    </location>
</feature>
<dbReference type="GO" id="GO:0005524">
    <property type="term" value="F:ATP binding"/>
    <property type="evidence" value="ECO:0007669"/>
    <property type="project" value="InterPro"/>
</dbReference>
<feature type="region of interest" description="Disordered" evidence="2">
    <location>
        <begin position="731"/>
        <end position="765"/>
    </location>
</feature>
<evidence type="ECO:0000256" key="1">
    <source>
        <dbReference type="ARBA" id="ARBA00022705"/>
    </source>
</evidence>
<evidence type="ECO:0000259" key="3">
    <source>
        <dbReference type="SMART" id="SM00382"/>
    </source>
</evidence>
<dbReference type="InterPro" id="IPR003593">
    <property type="entry name" value="AAA+_ATPase"/>
</dbReference>
<protein>
    <recommendedName>
        <fullName evidence="3">AAA+ ATPase domain-containing protein</fullName>
    </recommendedName>
</protein>
<feature type="compositionally biased region" description="Low complexity" evidence="2">
    <location>
        <begin position="741"/>
        <end position="765"/>
    </location>
</feature>
<dbReference type="Pfam" id="PF22606">
    <property type="entry name" value="Cdc6-ORC-like_ATPase_lid"/>
    <property type="match status" value="1"/>
</dbReference>
<dbReference type="InterPro" id="IPR054425">
    <property type="entry name" value="Cdc6_ORC1-like_ATPase_lid"/>
</dbReference>
<keyword evidence="5" id="KW-1185">Reference proteome</keyword>
<evidence type="ECO:0000313" key="5">
    <source>
        <dbReference type="Proteomes" id="UP001355207"/>
    </source>
</evidence>
<dbReference type="GO" id="GO:0033314">
    <property type="term" value="P:mitotic DNA replication checkpoint signaling"/>
    <property type="evidence" value="ECO:0007669"/>
    <property type="project" value="TreeGrafter"/>
</dbReference>
<dbReference type="SMART" id="SM00382">
    <property type="entry name" value="AAA"/>
    <property type="match status" value="1"/>
</dbReference>
<dbReference type="Gene3D" id="3.40.50.300">
    <property type="entry name" value="P-loop containing nucleotide triphosphate hydrolases"/>
    <property type="match status" value="1"/>
</dbReference>
<dbReference type="SUPFAM" id="SSF52540">
    <property type="entry name" value="P-loop containing nucleoside triphosphate hydrolases"/>
    <property type="match status" value="1"/>
</dbReference>
<dbReference type="Gene3D" id="1.10.8.60">
    <property type="match status" value="1"/>
</dbReference>
<keyword evidence="1" id="KW-0235">DNA replication</keyword>
<dbReference type="FunFam" id="3.40.50.300:FF:003200">
    <property type="entry name" value="DNA clamp loader, putative"/>
    <property type="match status" value="1"/>
</dbReference>
<evidence type="ECO:0000313" key="4">
    <source>
        <dbReference type="EMBL" id="WWC86804.1"/>
    </source>
</evidence>
<name>A0AAX4JN63_9TREE</name>
<dbReference type="PANTHER" id="PTHR10763:SF26">
    <property type="entry name" value="CELL DIVISION CONTROL PROTEIN 6 HOMOLOG"/>
    <property type="match status" value="1"/>
</dbReference>
<dbReference type="PANTHER" id="PTHR10763">
    <property type="entry name" value="CELL DIVISION CONTROL PROTEIN 6-RELATED"/>
    <property type="match status" value="1"/>
</dbReference>
<feature type="compositionally biased region" description="Low complexity" evidence="2">
    <location>
        <begin position="56"/>
        <end position="78"/>
    </location>
</feature>
<dbReference type="GO" id="GO:0006270">
    <property type="term" value="P:DNA replication initiation"/>
    <property type="evidence" value="ECO:0007669"/>
    <property type="project" value="TreeGrafter"/>
</dbReference>
<feature type="compositionally biased region" description="Low complexity" evidence="2">
    <location>
        <begin position="242"/>
        <end position="251"/>
    </location>
</feature>
<proteinExistence type="predicted"/>
<reference evidence="4 5" key="1">
    <citation type="submission" date="2024-01" db="EMBL/GenBank/DDBJ databases">
        <title>Comparative genomics of Cryptococcus and Kwoniella reveals pathogenesis evolution and contrasting modes of karyotype evolution via chromosome fusion or intercentromeric recombination.</title>
        <authorList>
            <person name="Coelho M.A."/>
            <person name="David-Palma M."/>
            <person name="Shea T."/>
            <person name="Bowers K."/>
            <person name="McGinley-Smith S."/>
            <person name="Mohammad A.W."/>
            <person name="Gnirke A."/>
            <person name="Yurkov A.M."/>
            <person name="Nowrousian M."/>
            <person name="Sun S."/>
            <person name="Cuomo C.A."/>
            <person name="Heitman J."/>
        </authorList>
    </citation>
    <scope>NUCLEOTIDE SEQUENCE [LARGE SCALE GENOMIC DNA]</scope>
    <source>
        <strain evidence="4 5">CBS 6074</strain>
    </source>
</reference>
<feature type="compositionally biased region" description="Low complexity" evidence="2">
    <location>
        <begin position="116"/>
        <end position="174"/>
    </location>
</feature>
<dbReference type="GO" id="GO:0003688">
    <property type="term" value="F:DNA replication origin binding"/>
    <property type="evidence" value="ECO:0007669"/>
    <property type="project" value="TreeGrafter"/>
</dbReference>
<dbReference type="EMBL" id="CP144099">
    <property type="protein sequence ID" value="WWC86804.1"/>
    <property type="molecule type" value="Genomic_DNA"/>
</dbReference>
<feature type="domain" description="AAA+ ATPase" evidence="3">
    <location>
        <begin position="437"/>
        <end position="572"/>
    </location>
</feature>
<dbReference type="CDD" id="cd00009">
    <property type="entry name" value="AAA"/>
    <property type="match status" value="1"/>
</dbReference>
<dbReference type="RefSeq" id="XP_066073567.1">
    <property type="nucleotide sequence ID" value="XM_066217470.1"/>
</dbReference>
<dbReference type="AlphaFoldDB" id="A0AAX4JN63"/>
<evidence type="ECO:0000256" key="2">
    <source>
        <dbReference type="SAM" id="MobiDB-lite"/>
    </source>
</evidence>
<feature type="compositionally biased region" description="Polar residues" evidence="2">
    <location>
        <begin position="81"/>
        <end position="115"/>
    </location>
</feature>
<organism evidence="4 5">
    <name type="scientific">Kwoniella dendrophila CBS 6074</name>
    <dbReference type="NCBI Taxonomy" id="1295534"/>
    <lineage>
        <taxon>Eukaryota</taxon>
        <taxon>Fungi</taxon>
        <taxon>Dikarya</taxon>
        <taxon>Basidiomycota</taxon>
        <taxon>Agaricomycotina</taxon>
        <taxon>Tremellomycetes</taxon>
        <taxon>Tremellales</taxon>
        <taxon>Cryptococcaceae</taxon>
        <taxon>Kwoniella</taxon>
    </lineage>
</organism>
<accession>A0AAX4JN63</accession>
<dbReference type="GeneID" id="91092355"/>
<dbReference type="InterPro" id="IPR050311">
    <property type="entry name" value="ORC1/CDC6"/>
</dbReference>
<gene>
    <name evidence="4" type="ORF">L201_001683</name>
</gene>
<feature type="compositionally biased region" description="Polar residues" evidence="2">
    <location>
        <begin position="295"/>
        <end position="309"/>
    </location>
</feature>
<dbReference type="Proteomes" id="UP001355207">
    <property type="component" value="Chromosome 2"/>
</dbReference>
<feature type="compositionally biased region" description="Gly residues" evidence="2">
    <location>
        <begin position="175"/>
        <end position="198"/>
    </location>
</feature>
<dbReference type="GO" id="GO:0005634">
    <property type="term" value="C:nucleus"/>
    <property type="evidence" value="ECO:0007669"/>
    <property type="project" value="TreeGrafter"/>
</dbReference>
<dbReference type="Pfam" id="PF00004">
    <property type="entry name" value="AAA"/>
    <property type="match status" value="1"/>
</dbReference>
<feature type="compositionally biased region" description="Low complexity" evidence="2">
    <location>
        <begin position="257"/>
        <end position="288"/>
    </location>
</feature>
<feature type="region of interest" description="Disordered" evidence="2">
    <location>
        <begin position="1"/>
        <end position="352"/>
    </location>
</feature>
<dbReference type="InterPro" id="IPR027417">
    <property type="entry name" value="P-loop_NTPase"/>
</dbReference>
<feature type="compositionally biased region" description="Low complexity" evidence="2">
    <location>
        <begin position="215"/>
        <end position="226"/>
    </location>
</feature>
<feature type="compositionally biased region" description="Low complexity" evidence="2">
    <location>
        <begin position="15"/>
        <end position="34"/>
    </location>
</feature>
<dbReference type="InterPro" id="IPR003959">
    <property type="entry name" value="ATPase_AAA_core"/>
</dbReference>